<evidence type="ECO:0000313" key="3">
    <source>
        <dbReference type="Proteomes" id="UP000796761"/>
    </source>
</evidence>
<evidence type="ECO:0000313" key="2">
    <source>
        <dbReference type="EMBL" id="TRZ16747.1"/>
    </source>
</evidence>
<proteinExistence type="predicted"/>
<feature type="compositionally biased region" description="Basic and acidic residues" evidence="1">
    <location>
        <begin position="169"/>
        <end position="180"/>
    </location>
</feature>
<accession>A0A8K1GEM3</accession>
<reference evidence="2" key="1">
    <citation type="submission" date="2019-04" db="EMBL/GenBank/DDBJ databases">
        <title>Genome assembly of Zosterops borbonicus 15179.</title>
        <authorList>
            <person name="Leroy T."/>
            <person name="Anselmetti Y."/>
            <person name="Tilak M.-K."/>
            <person name="Nabholz B."/>
        </authorList>
    </citation>
    <scope>NUCLEOTIDE SEQUENCE</scope>
    <source>
        <strain evidence="2">HGM_15179</strain>
        <tissue evidence="2">Muscle</tissue>
    </source>
</reference>
<name>A0A8K1GEM3_9PASS</name>
<dbReference type="AlphaFoldDB" id="A0A8K1GEM3"/>
<protein>
    <submittedName>
        <fullName evidence="2">Uncharacterized protein</fullName>
    </submittedName>
</protein>
<gene>
    <name evidence="2" type="ORF">HGM15179_010342</name>
</gene>
<evidence type="ECO:0000256" key="1">
    <source>
        <dbReference type="SAM" id="MobiDB-lite"/>
    </source>
</evidence>
<comment type="caution">
    <text evidence="2">The sequence shown here is derived from an EMBL/GenBank/DDBJ whole genome shotgun (WGS) entry which is preliminary data.</text>
</comment>
<feature type="region of interest" description="Disordered" evidence="1">
    <location>
        <begin position="169"/>
        <end position="190"/>
    </location>
</feature>
<dbReference type="Proteomes" id="UP000796761">
    <property type="component" value="Unassembled WGS sequence"/>
</dbReference>
<sequence length="339" mass="37416">MAPMCLSREEEKEHEPKWEKANLDLTRKDENIMKSLGEEEVWENEGIVIDWSECRCVCDGAAGVKVKARELGAGASPGTSSGCEGTCLSLGPKPWGGQLWDLEHPSELCVTVCPGNWRMAVPCGSLCVSTAWDSCSVRVEPCAWKASSYKRSETLSSFRWMTAQQLELQERKGGEKEKDAPGMANSPSSAKKESCAKLCYRSCREDHHTLTGALRGPTPFADEGVKRSGPMALLLLWKMLKTKTICSVSSRQNKSAAKEESYAEELLSPAYLILFGQIPVLMADTSTYCEAQGFSLMHVFTHSASERFGITNLDTPVLDIEECDARCHSLLWLPLHLGR</sequence>
<dbReference type="EMBL" id="SWJQ01000297">
    <property type="protein sequence ID" value="TRZ16747.1"/>
    <property type="molecule type" value="Genomic_DNA"/>
</dbReference>
<keyword evidence="3" id="KW-1185">Reference proteome</keyword>
<organism evidence="2 3">
    <name type="scientific">Zosterops borbonicus</name>
    <dbReference type="NCBI Taxonomy" id="364589"/>
    <lineage>
        <taxon>Eukaryota</taxon>
        <taxon>Metazoa</taxon>
        <taxon>Chordata</taxon>
        <taxon>Craniata</taxon>
        <taxon>Vertebrata</taxon>
        <taxon>Euteleostomi</taxon>
        <taxon>Archelosauria</taxon>
        <taxon>Archosauria</taxon>
        <taxon>Dinosauria</taxon>
        <taxon>Saurischia</taxon>
        <taxon>Theropoda</taxon>
        <taxon>Coelurosauria</taxon>
        <taxon>Aves</taxon>
        <taxon>Neognathae</taxon>
        <taxon>Neoaves</taxon>
        <taxon>Telluraves</taxon>
        <taxon>Australaves</taxon>
        <taxon>Passeriformes</taxon>
        <taxon>Sylvioidea</taxon>
        <taxon>Zosteropidae</taxon>
        <taxon>Zosterops</taxon>
    </lineage>
</organism>